<dbReference type="InterPro" id="IPR014756">
    <property type="entry name" value="Ig_E-set"/>
</dbReference>
<evidence type="ECO:0000313" key="4">
    <source>
        <dbReference type="Proteomes" id="UP000271241"/>
    </source>
</evidence>
<dbReference type="InterPro" id="IPR050357">
    <property type="entry name" value="Arrestin_domain-protein"/>
</dbReference>
<dbReference type="Proteomes" id="UP000271241">
    <property type="component" value="Unassembled WGS sequence"/>
</dbReference>
<dbReference type="GO" id="GO:0005737">
    <property type="term" value="C:cytoplasm"/>
    <property type="evidence" value="ECO:0007669"/>
    <property type="project" value="TreeGrafter"/>
</dbReference>
<dbReference type="InterPro" id="IPR014752">
    <property type="entry name" value="Arrestin-like_C"/>
</dbReference>
<dbReference type="GO" id="GO:0015031">
    <property type="term" value="P:protein transport"/>
    <property type="evidence" value="ECO:0007669"/>
    <property type="project" value="TreeGrafter"/>
</dbReference>
<keyword evidence="4" id="KW-1185">Reference proteome</keyword>
<dbReference type="OrthoDB" id="7785529at2759"/>
<dbReference type="AlphaFoldDB" id="A0A4P9XLF9"/>
<feature type="region of interest" description="Disordered" evidence="1">
    <location>
        <begin position="273"/>
        <end position="326"/>
    </location>
</feature>
<feature type="domain" description="Arrestin-like N-terminal" evidence="2">
    <location>
        <begin position="15"/>
        <end position="130"/>
    </location>
</feature>
<proteinExistence type="predicted"/>
<evidence type="ECO:0000259" key="2">
    <source>
        <dbReference type="Pfam" id="PF00339"/>
    </source>
</evidence>
<organism evidence="3 4">
    <name type="scientific">Thamnocephalis sphaerospora</name>
    <dbReference type="NCBI Taxonomy" id="78915"/>
    <lineage>
        <taxon>Eukaryota</taxon>
        <taxon>Fungi</taxon>
        <taxon>Fungi incertae sedis</taxon>
        <taxon>Zoopagomycota</taxon>
        <taxon>Zoopagomycotina</taxon>
        <taxon>Zoopagomycetes</taxon>
        <taxon>Zoopagales</taxon>
        <taxon>Sigmoideomycetaceae</taxon>
        <taxon>Thamnocephalis</taxon>
    </lineage>
</organism>
<dbReference type="PANTHER" id="PTHR11188">
    <property type="entry name" value="ARRESTIN DOMAIN CONTAINING PROTEIN"/>
    <property type="match status" value="1"/>
</dbReference>
<dbReference type="PANTHER" id="PTHR11188:SF17">
    <property type="entry name" value="FI21816P1"/>
    <property type="match status" value="1"/>
</dbReference>
<evidence type="ECO:0000256" key="1">
    <source>
        <dbReference type="SAM" id="MobiDB-lite"/>
    </source>
</evidence>
<dbReference type="Gene3D" id="2.60.40.640">
    <property type="match status" value="1"/>
</dbReference>
<feature type="compositionally biased region" description="Polar residues" evidence="1">
    <location>
        <begin position="604"/>
        <end position="639"/>
    </location>
</feature>
<evidence type="ECO:0000313" key="3">
    <source>
        <dbReference type="EMBL" id="RKP06636.1"/>
    </source>
</evidence>
<name>A0A4P9XLF9_9FUNG</name>
<feature type="compositionally biased region" description="Basic and acidic residues" evidence="1">
    <location>
        <begin position="651"/>
        <end position="663"/>
    </location>
</feature>
<protein>
    <recommendedName>
        <fullName evidence="2">Arrestin-like N-terminal domain-containing protein</fullName>
    </recommendedName>
</protein>
<feature type="region of interest" description="Disordered" evidence="1">
    <location>
        <begin position="604"/>
        <end position="677"/>
    </location>
</feature>
<sequence length="677" mass="73037">MLAGADEVQLTILNHGPFYPGDTVKGEVRLSLPSSCSRGELLVRLSGTLDSQARGSLGVLVNEFHTQEISLWRVGGGQSAARTAQTLHSPLESGTHTFSFKFTLPSDDRSIPGSFDAQQSQLRYIVHAQLRGVLSPADLDMSTTLRSQLMPTTITRRVHRQICVKNRIEADRPQLCRPVNHVGRFARAGWLGKLKRATIGSAVRTRRARRGSISPGHGVNVNDLRSCTGDAAGQSNQDTAVLSDDGDMPQLKLSVPQTGYCSGEWVRMMVSMDDGETSGTGTSSTTLPTVSPSSSTSSSPANSIHGEDHQQRASVLVPARPRSHSTVDDALAPMRRESTDRIDSGSVRNTLRQTFAMARRSTLPAIPDGIAAAIASGSVVETANTPAASAWPLNLSTMGSSFSRMVRPNDQLALDISLRRQITYETAGMREQERTTVATGQHLFSSPQGGAIELRLPHKLFPSIETSTVGVTIDYRLKVTVRLTRKMTSTARWLLGGARTQTRVCVFRVPIIIGTCRRNESTTELLPRYEDACAMPPAYESLMPVACMVNAGPNNSALLGNEASGAEANNTISVAWSTTSTTMPILPDILTSQARLSTMLQPHAYASTSDSGSQSELNNIQEQTDVSPTAATETVSMQRATHRRLHALPQHRPEPIHQADDGRPLPVDSPATANGWV</sequence>
<feature type="compositionally biased region" description="Low complexity" evidence="1">
    <location>
        <begin position="277"/>
        <end position="300"/>
    </location>
</feature>
<dbReference type="EMBL" id="KZ992846">
    <property type="protein sequence ID" value="RKP06636.1"/>
    <property type="molecule type" value="Genomic_DNA"/>
</dbReference>
<gene>
    <name evidence="3" type="ORF">THASP1DRAFT_31553</name>
</gene>
<dbReference type="SUPFAM" id="SSF81296">
    <property type="entry name" value="E set domains"/>
    <property type="match status" value="1"/>
</dbReference>
<dbReference type="Pfam" id="PF00339">
    <property type="entry name" value="Arrestin_N"/>
    <property type="match status" value="1"/>
</dbReference>
<accession>A0A4P9XLF9</accession>
<dbReference type="InterPro" id="IPR011021">
    <property type="entry name" value="Arrestin-like_N"/>
</dbReference>
<feature type="region of interest" description="Disordered" evidence="1">
    <location>
        <begin position="205"/>
        <end position="251"/>
    </location>
</feature>
<reference evidence="4" key="1">
    <citation type="journal article" date="2018" name="Nat. Microbiol.">
        <title>Leveraging single-cell genomics to expand the fungal tree of life.</title>
        <authorList>
            <person name="Ahrendt S.R."/>
            <person name="Quandt C.A."/>
            <person name="Ciobanu D."/>
            <person name="Clum A."/>
            <person name="Salamov A."/>
            <person name="Andreopoulos B."/>
            <person name="Cheng J.F."/>
            <person name="Woyke T."/>
            <person name="Pelin A."/>
            <person name="Henrissat B."/>
            <person name="Reynolds N.K."/>
            <person name="Benny G.L."/>
            <person name="Smith M.E."/>
            <person name="James T.Y."/>
            <person name="Grigoriev I.V."/>
        </authorList>
    </citation>
    <scope>NUCLEOTIDE SEQUENCE [LARGE SCALE GENOMIC DNA]</scope>
    <source>
        <strain evidence="4">RSA 1356</strain>
    </source>
</reference>